<evidence type="ECO:0000256" key="9">
    <source>
        <dbReference type="SAM" id="Phobius"/>
    </source>
</evidence>
<dbReference type="GO" id="GO:0005886">
    <property type="term" value="C:plasma membrane"/>
    <property type="evidence" value="ECO:0007669"/>
    <property type="project" value="UniProtKB-SubCell"/>
</dbReference>
<gene>
    <name evidence="11" type="ORF">C7C45_17445</name>
</gene>
<dbReference type="InterPro" id="IPR050297">
    <property type="entry name" value="LipidA_mod_glycosyltrf_83"/>
</dbReference>
<sequence>MSGSEAPEPAVVPGAAESGPTPTQAGRAPSGRLAVAVDAWRTAGRGERLLAGTIAGLVLVELLVALLAEPNNFDSQTYHLPKVEHWVAQGDLEFWPTAIHRQVTIPPGAEYLLLHLRLLTGGDQLYNLVQWAAGVVCLLVAARITAQLGGGRRAQLLTAFVLATTPMVVLQATSTQTDLVCAAWVACAATLVLDGLRRRTGWGTLLGLGAATGLTAVTKTSGLIAVGPLLVLWGLAQLRLAQLRLALAERAASPGAPSPGVATSSAATTGGGRRPRPVGGLARTVTGSVLIMLVAAVVVGPFLARVTAEFGHPLGPPRLRESIPMERHDPPSILVNALRIGHTAFDTPLAPLRRAGAEAIIGGAGAIGVDPQDRAITFGREIFPVPAWYPDEDRVAFPLAGALALIGAIVALARPRRIDPERTGPLRAYAVVVLAAVLLHTSMIKWQPWGNRLILYALVLAVPLAGLWLDALLRRHAYPGRVGARRSVATLAAVTVLAASALAGVLAVSYGFPRRLVGTGSVFTTSDWDTRFVRRPEWADEFRWAAAAVRDSGARRIGLAQQNDNWEYPWWLLLRQPDGRSPELVSLQSVLPERPPADPASVDAIVCTGSKPACAKLVPAGWRLEFRGYVGYALPPGR</sequence>
<feature type="transmembrane region" description="Helical" evidence="9">
    <location>
        <begin position="453"/>
        <end position="473"/>
    </location>
</feature>
<evidence type="ECO:0000313" key="12">
    <source>
        <dbReference type="Proteomes" id="UP000248333"/>
    </source>
</evidence>
<keyword evidence="3" id="KW-0328">Glycosyltransferase</keyword>
<feature type="domain" description="Glycosyltransferase RgtA/B/C/D-like" evidence="10">
    <location>
        <begin position="106"/>
        <end position="235"/>
    </location>
</feature>
<feature type="transmembrane region" description="Helical" evidence="9">
    <location>
        <begin position="426"/>
        <end position="447"/>
    </location>
</feature>
<organism evidence="11 12">
    <name type="scientific">Micromonospora arborensis</name>
    <dbReference type="NCBI Taxonomy" id="2116518"/>
    <lineage>
        <taxon>Bacteria</taxon>
        <taxon>Bacillati</taxon>
        <taxon>Actinomycetota</taxon>
        <taxon>Actinomycetes</taxon>
        <taxon>Micromonosporales</taxon>
        <taxon>Micromonosporaceae</taxon>
        <taxon>Micromonospora</taxon>
    </lineage>
</organism>
<reference evidence="11 12" key="1">
    <citation type="submission" date="2018-03" db="EMBL/GenBank/DDBJ databases">
        <title>Bioinformatic expansion and discovery of thiopeptide antibiotics.</title>
        <authorList>
            <person name="Schwalen C.J."/>
            <person name="Hudson G.A."/>
            <person name="Mitchell D.A."/>
        </authorList>
    </citation>
    <scope>NUCLEOTIDE SEQUENCE [LARGE SCALE GENOMIC DNA]</scope>
    <source>
        <strain evidence="11 12">NRRL 8041</strain>
    </source>
</reference>
<evidence type="ECO:0000256" key="8">
    <source>
        <dbReference type="SAM" id="MobiDB-lite"/>
    </source>
</evidence>
<dbReference type="InterPro" id="IPR038731">
    <property type="entry name" value="RgtA/B/C-like"/>
</dbReference>
<dbReference type="Pfam" id="PF13231">
    <property type="entry name" value="PMT_2"/>
    <property type="match status" value="1"/>
</dbReference>
<evidence type="ECO:0000256" key="3">
    <source>
        <dbReference type="ARBA" id="ARBA00022676"/>
    </source>
</evidence>
<feature type="transmembrane region" description="Helical" evidence="9">
    <location>
        <begin position="223"/>
        <end position="241"/>
    </location>
</feature>
<protein>
    <recommendedName>
        <fullName evidence="10">Glycosyltransferase RgtA/B/C/D-like domain-containing protein</fullName>
    </recommendedName>
</protein>
<dbReference type="OrthoDB" id="9764517at2"/>
<evidence type="ECO:0000256" key="4">
    <source>
        <dbReference type="ARBA" id="ARBA00022679"/>
    </source>
</evidence>
<evidence type="ECO:0000259" key="10">
    <source>
        <dbReference type="Pfam" id="PF13231"/>
    </source>
</evidence>
<keyword evidence="7 9" id="KW-0472">Membrane</keyword>
<evidence type="ECO:0000256" key="2">
    <source>
        <dbReference type="ARBA" id="ARBA00022475"/>
    </source>
</evidence>
<dbReference type="AlphaFoldDB" id="A0A318NT07"/>
<feature type="transmembrane region" description="Helical" evidence="9">
    <location>
        <begin position="125"/>
        <end position="142"/>
    </location>
</feature>
<dbReference type="GO" id="GO:0016763">
    <property type="term" value="F:pentosyltransferase activity"/>
    <property type="evidence" value="ECO:0007669"/>
    <property type="project" value="TreeGrafter"/>
</dbReference>
<evidence type="ECO:0000313" key="11">
    <source>
        <dbReference type="EMBL" id="PYC68940.1"/>
    </source>
</evidence>
<accession>A0A318NT07</accession>
<feature type="transmembrane region" description="Helical" evidence="9">
    <location>
        <begin position="49"/>
        <end position="68"/>
    </location>
</feature>
<keyword evidence="12" id="KW-1185">Reference proteome</keyword>
<keyword evidence="6 9" id="KW-1133">Transmembrane helix</keyword>
<feature type="transmembrane region" description="Helical" evidence="9">
    <location>
        <begin position="281"/>
        <end position="304"/>
    </location>
</feature>
<feature type="compositionally biased region" description="Low complexity" evidence="8">
    <location>
        <begin position="1"/>
        <end position="17"/>
    </location>
</feature>
<evidence type="ECO:0000256" key="1">
    <source>
        <dbReference type="ARBA" id="ARBA00004651"/>
    </source>
</evidence>
<feature type="compositionally biased region" description="Low complexity" evidence="8">
    <location>
        <begin position="252"/>
        <end position="268"/>
    </location>
</feature>
<keyword evidence="4" id="KW-0808">Transferase</keyword>
<proteinExistence type="predicted"/>
<name>A0A318NT07_9ACTN</name>
<evidence type="ECO:0000256" key="7">
    <source>
        <dbReference type="ARBA" id="ARBA00023136"/>
    </source>
</evidence>
<feature type="transmembrane region" description="Helical" evidence="9">
    <location>
        <begin position="488"/>
        <end position="512"/>
    </location>
</feature>
<keyword evidence="5 9" id="KW-0812">Transmembrane</keyword>
<comment type="caution">
    <text evidence="11">The sequence shown here is derived from an EMBL/GenBank/DDBJ whole genome shotgun (WGS) entry which is preliminary data.</text>
</comment>
<feature type="region of interest" description="Disordered" evidence="8">
    <location>
        <begin position="1"/>
        <end position="30"/>
    </location>
</feature>
<feature type="region of interest" description="Disordered" evidence="8">
    <location>
        <begin position="252"/>
        <end position="278"/>
    </location>
</feature>
<dbReference type="Proteomes" id="UP000248333">
    <property type="component" value="Unassembled WGS sequence"/>
</dbReference>
<comment type="subcellular location">
    <subcellularLocation>
        <location evidence="1">Cell membrane</location>
        <topology evidence="1">Multi-pass membrane protein</topology>
    </subcellularLocation>
</comment>
<evidence type="ECO:0000256" key="6">
    <source>
        <dbReference type="ARBA" id="ARBA00022989"/>
    </source>
</evidence>
<feature type="transmembrane region" description="Helical" evidence="9">
    <location>
        <begin position="154"/>
        <end position="170"/>
    </location>
</feature>
<keyword evidence="2" id="KW-1003">Cell membrane</keyword>
<dbReference type="PANTHER" id="PTHR33908:SF11">
    <property type="entry name" value="MEMBRANE PROTEIN"/>
    <property type="match status" value="1"/>
</dbReference>
<dbReference type="PANTHER" id="PTHR33908">
    <property type="entry name" value="MANNOSYLTRANSFERASE YKCB-RELATED"/>
    <property type="match status" value="1"/>
</dbReference>
<evidence type="ECO:0000256" key="5">
    <source>
        <dbReference type="ARBA" id="ARBA00022692"/>
    </source>
</evidence>
<dbReference type="EMBL" id="PYBV01000021">
    <property type="protein sequence ID" value="PYC68940.1"/>
    <property type="molecule type" value="Genomic_DNA"/>
</dbReference>
<feature type="transmembrane region" description="Helical" evidence="9">
    <location>
        <begin position="395"/>
        <end position="414"/>
    </location>
</feature>
<dbReference type="GO" id="GO:0009103">
    <property type="term" value="P:lipopolysaccharide biosynthetic process"/>
    <property type="evidence" value="ECO:0007669"/>
    <property type="project" value="UniProtKB-ARBA"/>
</dbReference>